<keyword evidence="1" id="KW-0963">Cytoplasm</keyword>
<gene>
    <name evidence="4" type="ORF">OR214_00015</name>
</gene>
<dbReference type="Proteomes" id="UP000013280">
    <property type="component" value="Unassembled WGS sequence"/>
</dbReference>
<dbReference type="NCBIfam" id="NF041886">
    <property type="entry name" value="Rmf_CrpP_fam"/>
    <property type="match status" value="1"/>
</dbReference>
<dbReference type="InterPro" id="IPR023200">
    <property type="entry name" value="RMF_sf"/>
</dbReference>
<evidence type="ECO:0000256" key="2">
    <source>
        <dbReference type="ARBA" id="ARBA00022845"/>
    </source>
</evidence>
<reference evidence="4 5" key="1">
    <citation type="journal article" date="2013" name="Genome Announc.">
        <title>Draft Genome Sequence for Ralstonia sp. Strain OR214, a Bacterium with Potential for Bioremediation.</title>
        <authorList>
            <person name="Utturkar S.M."/>
            <person name="Bollmann A."/>
            <person name="Brzoska R.M."/>
            <person name="Klingeman D.M."/>
            <person name="Epstein S.E."/>
            <person name="Palumbo A.V."/>
            <person name="Brown S.D."/>
        </authorList>
    </citation>
    <scope>NUCLEOTIDE SEQUENCE [LARGE SCALE GENOMIC DNA]</scope>
    <source>
        <strain evidence="4 5">OR214</strain>
    </source>
</reference>
<dbReference type="GO" id="GO:0006417">
    <property type="term" value="P:regulation of translation"/>
    <property type="evidence" value="ECO:0007669"/>
    <property type="project" value="UniProtKB-KW"/>
</dbReference>
<dbReference type="RefSeq" id="WP_004625994.1">
    <property type="nucleotide sequence ID" value="NZ_APMQ01000001.1"/>
</dbReference>
<name>R0EBY4_RALPI</name>
<proteinExistence type="predicted"/>
<protein>
    <recommendedName>
        <fullName evidence="6">Ribosome modulation factor</fullName>
    </recommendedName>
</protein>
<dbReference type="AlphaFoldDB" id="R0EBY4"/>
<dbReference type="EMBL" id="APMQ01000001">
    <property type="protein sequence ID" value="ENZ79599.1"/>
    <property type="molecule type" value="Genomic_DNA"/>
</dbReference>
<organism evidence="4 5">
    <name type="scientific">Ralstonia pickettii OR214</name>
    <dbReference type="NCBI Taxonomy" id="1264675"/>
    <lineage>
        <taxon>Bacteria</taxon>
        <taxon>Pseudomonadati</taxon>
        <taxon>Pseudomonadota</taxon>
        <taxon>Betaproteobacteria</taxon>
        <taxon>Burkholderiales</taxon>
        <taxon>Burkholderiaceae</taxon>
        <taxon>Ralstonia</taxon>
    </lineage>
</organism>
<evidence type="ECO:0000313" key="5">
    <source>
        <dbReference type="Proteomes" id="UP000013280"/>
    </source>
</evidence>
<evidence type="ECO:0000256" key="1">
    <source>
        <dbReference type="ARBA" id="ARBA00022490"/>
    </source>
</evidence>
<feature type="region of interest" description="Disordered" evidence="3">
    <location>
        <begin position="1"/>
        <end position="22"/>
    </location>
</feature>
<evidence type="ECO:0000313" key="4">
    <source>
        <dbReference type="EMBL" id="ENZ79599.1"/>
    </source>
</evidence>
<dbReference type="Pfam" id="PF04957">
    <property type="entry name" value="RMF"/>
    <property type="match status" value="1"/>
</dbReference>
<dbReference type="Gene3D" id="1.10.10.620">
    <property type="entry name" value="ribosome modulation factor like domain"/>
    <property type="match status" value="1"/>
</dbReference>
<dbReference type="InterPro" id="IPR007040">
    <property type="entry name" value="Ribosome_modulation_factor"/>
</dbReference>
<evidence type="ECO:0008006" key="6">
    <source>
        <dbReference type="Google" id="ProtNLM"/>
    </source>
</evidence>
<keyword evidence="2" id="KW-0810">Translation regulation</keyword>
<sequence>MQVQSKQAVREQGAQACKEGKPITSCPYEEGSEARKLWMSGYSPRQCVETEAPAMA</sequence>
<comment type="caution">
    <text evidence="4">The sequence shown here is derived from an EMBL/GenBank/DDBJ whole genome shotgun (WGS) entry which is preliminary data.</text>
</comment>
<evidence type="ECO:0000256" key="3">
    <source>
        <dbReference type="SAM" id="MobiDB-lite"/>
    </source>
</evidence>
<accession>R0EBY4</accession>